<keyword evidence="2" id="KW-1185">Reference proteome</keyword>
<evidence type="ECO:0000313" key="2">
    <source>
        <dbReference type="Proteomes" id="UP000887013"/>
    </source>
</evidence>
<reference evidence="1" key="1">
    <citation type="submission" date="2020-08" db="EMBL/GenBank/DDBJ databases">
        <title>Multicomponent nature underlies the extraordinary mechanical properties of spider dragline silk.</title>
        <authorList>
            <person name="Kono N."/>
            <person name="Nakamura H."/>
            <person name="Mori M."/>
            <person name="Yoshida Y."/>
            <person name="Ohtoshi R."/>
            <person name="Malay A.D."/>
            <person name="Moran D.A.P."/>
            <person name="Tomita M."/>
            <person name="Numata K."/>
            <person name="Arakawa K."/>
        </authorList>
    </citation>
    <scope>NUCLEOTIDE SEQUENCE</scope>
</reference>
<protein>
    <submittedName>
        <fullName evidence="1">Uncharacterized protein</fullName>
    </submittedName>
</protein>
<dbReference type="EMBL" id="BMAW01093197">
    <property type="protein sequence ID" value="GFS59232.1"/>
    <property type="molecule type" value="Genomic_DNA"/>
</dbReference>
<gene>
    <name evidence="1" type="ORF">NPIL_673561</name>
</gene>
<accession>A0A8X6JCT7</accession>
<comment type="caution">
    <text evidence="1">The sequence shown here is derived from an EMBL/GenBank/DDBJ whole genome shotgun (WGS) entry which is preliminary data.</text>
</comment>
<sequence>MTKPRVKALTNLKSKNTHGLVSAVEPKDMRSKCRTCNAAEQNDVLSSSLNYMNFYRFLMEGHASPMCAPTSVQHILLERHTIIFSENIVSPLIK</sequence>
<dbReference type="Proteomes" id="UP000887013">
    <property type="component" value="Unassembled WGS sequence"/>
</dbReference>
<dbReference type="AlphaFoldDB" id="A0A8X6JCT7"/>
<proteinExistence type="predicted"/>
<evidence type="ECO:0000313" key="1">
    <source>
        <dbReference type="EMBL" id="GFS59232.1"/>
    </source>
</evidence>
<organism evidence="1 2">
    <name type="scientific">Nephila pilipes</name>
    <name type="common">Giant wood spider</name>
    <name type="synonym">Nephila maculata</name>
    <dbReference type="NCBI Taxonomy" id="299642"/>
    <lineage>
        <taxon>Eukaryota</taxon>
        <taxon>Metazoa</taxon>
        <taxon>Ecdysozoa</taxon>
        <taxon>Arthropoda</taxon>
        <taxon>Chelicerata</taxon>
        <taxon>Arachnida</taxon>
        <taxon>Araneae</taxon>
        <taxon>Araneomorphae</taxon>
        <taxon>Entelegynae</taxon>
        <taxon>Araneoidea</taxon>
        <taxon>Nephilidae</taxon>
        <taxon>Nephila</taxon>
    </lineage>
</organism>
<name>A0A8X6JCT7_NEPPI</name>